<protein>
    <submittedName>
        <fullName evidence="3">Uncharacterized protein</fullName>
    </submittedName>
</protein>
<keyword evidence="4" id="KW-1185">Reference proteome</keyword>
<gene>
    <name evidence="3" type="ORF">CYNAS_LOCUS11604</name>
</gene>
<keyword evidence="2" id="KW-0732">Signal</keyword>
<evidence type="ECO:0000256" key="2">
    <source>
        <dbReference type="SAM" id="SignalP"/>
    </source>
</evidence>
<evidence type="ECO:0000256" key="1">
    <source>
        <dbReference type="SAM" id="MobiDB-lite"/>
    </source>
</evidence>
<feature type="region of interest" description="Disordered" evidence="1">
    <location>
        <begin position="75"/>
        <end position="102"/>
    </location>
</feature>
<accession>A0AA36GWU8</accession>
<feature type="signal peptide" evidence="2">
    <location>
        <begin position="1"/>
        <end position="18"/>
    </location>
</feature>
<proteinExistence type="predicted"/>
<evidence type="ECO:0000313" key="4">
    <source>
        <dbReference type="Proteomes" id="UP001176961"/>
    </source>
</evidence>
<organism evidence="3 4">
    <name type="scientific">Cylicocyclus nassatus</name>
    <name type="common">Nematode worm</name>
    <dbReference type="NCBI Taxonomy" id="53992"/>
    <lineage>
        <taxon>Eukaryota</taxon>
        <taxon>Metazoa</taxon>
        <taxon>Ecdysozoa</taxon>
        <taxon>Nematoda</taxon>
        <taxon>Chromadorea</taxon>
        <taxon>Rhabditida</taxon>
        <taxon>Rhabditina</taxon>
        <taxon>Rhabditomorpha</taxon>
        <taxon>Strongyloidea</taxon>
        <taxon>Strongylidae</taxon>
        <taxon>Cylicocyclus</taxon>
    </lineage>
</organism>
<sequence>MKFIPAFFLIALLVCVHAGGWDSRSAASKSGGRVCGRLCSAQCRKNWFVGLVSDLTGQSSALPALRRAVQKVEEIERGYPKDEEDDGERGESEGQGEAPEGK</sequence>
<comment type="caution">
    <text evidence="3">The sequence shown here is derived from an EMBL/GenBank/DDBJ whole genome shotgun (WGS) entry which is preliminary data.</text>
</comment>
<name>A0AA36GWU8_CYLNA</name>
<feature type="chain" id="PRO_5041282585" evidence="2">
    <location>
        <begin position="19"/>
        <end position="102"/>
    </location>
</feature>
<dbReference type="Proteomes" id="UP001176961">
    <property type="component" value="Unassembled WGS sequence"/>
</dbReference>
<evidence type="ECO:0000313" key="3">
    <source>
        <dbReference type="EMBL" id="CAJ0599621.1"/>
    </source>
</evidence>
<dbReference type="AlphaFoldDB" id="A0AA36GWU8"/>
<reference evidence="3" key="1">
    <citation type="submission" date="2023-07" db="EMBL/GenBank/DDBJ databases">
        <authorList>
            <consortium name="CYATHOMIX"/>
        </authorList>
    </citation>
    <scope>NUCLEOTIDE SEQUENCE</scope>
    <source>
        <strain evidence="3">N/A</strain>
    </source>
</reference>
<dbReference type="EMBL" id="CATQJL010000223">
    <property type="protein sequence ID" value="CAJ0599621.1"/>
    <property type="molecule type" value="Genomic_DNA"/>
</dbReference>